<sequence length="253" mass="27913">MGMSSEFTVNHLSGSTSDDMQGRRPSMPGMMIGYSATGIPGVSIPITIKPSNAVPSTKMSLITVITPCQIFVRVPFNSRHRAETVANLLGVLRLAHSDRILKTGGYEFDTLRWISSLPSEIAKYGSETMTDNDEALISCVADALLESITAGFAGHQCNASPFWRALVFNCFPSQFFFEAPDVWSRMDVQVLRDLVDGKELSDDAKELLPSEYIIMLRRTLTRRKFAVTMDDLYVVVLEEATIGDKVPSCDMGL</sequence>
<feature type="compositionally biased region" description="Polar residues" evidence="1">
    <location>
        <begin position="1"/>
        <end position="19"/>
    </location>
</feature>
<evidence type="ECO:0000313" key="2">
    <source>
        <dbReference type="EMBL" id="KAF2844232.1"/>
    </source>
</evidence>
<accession>A0A6A7AML6</accession>
<protein>
    <submittedName>
        <fullName evidence="2">Uncharacterized protein</fullName>
    </submittedName>
</protein>
<dbReference type="AlphaFoldDB" id="A0A6A7AML6"/>
<keyword evidence="3" id="KW-1185">Reference proteome</keyword>
<gene>
    <name evidence="2" type="ORF">T440DRAFT_35107</name>
</gene>
<name>A0A6A7AML6_9PLEO</name>
<dbReference type="EMBL" id="MU006398">
    <property type="protein sequence ID" value="KAF2844232.1"/>
    <property type="molecule type" value="Genomic_DNA"/>
</dbReference>
<feature type="region of interest" description="Disordered" evidence="1">
    <location>
        <begin position="1"/>
        <end position="27"/>
    </location>
</feature>
<dbReference type="Proteomes" id="UP000799423">
    <property type="component" value="Unassembled WGS sequence"/>
</dbReference>
<evidence type="ECO:0000256" key="1">
    <source>
        <dbReference type="SAM" id="MobiDB-lite"/>
    </source>
</evidence>
<organism evidence="2 3">
    <name type="scientific">Plenodomus tracheiphilus IPT5</name>
    <dbReference type="NCBI Taxonomy" id="1408161"/>
    <lineage>
        <taxon>Eukaryota</taxon>
        <taxon>Fungi</taxon>
        <taxon>Dikarya</taxon>
        <taxon>Ascomycota</taxon>
        <taxon>Pezizomycotina</taxon>
        <taxon>Dothideomycetes</taxon>
        <taxon>Pleosporomycetidae</taxon>
        <taxon>Pleosporales</taxon>
        <taxon>Pleosporineae</taxon>
        <taxon>Leptosphaeriaceae</taxon>
        <taxon>Plenodomus</taxon>
    </lineage>
</organism>
<reference evidence="2" key="1">
    <citation type="submission" date="2020-01" db="EMBL/GenBank/DDBJ databases">
        <authorList>
            <consortium name="DOE Joint Genome Institute"/>
            <person name="Haridas S."/>
            <person name="Albert R."/>
            <person name="Binder M."/>
            <person name="Bloem J."/>
            <person name="Labutti K."/>
            <person name="Salamov A."/>
            <person name="Andreopoulos B."/>
            <person name="Baker S.E."/>
            <person name="Barry K."/>
            <person name="Bills G."/>
            <person name="Bluhm B.H."/>
            <person name="Cannon C."/>
            <person name="Castanera R."/>
            <person name="Culley D.E."/>
            <person name="Daum C."/>
            <person name="Ezra D."/>
            <person name="Gonzalez J.B."/>
            <person name="Henrissat B."/>
            <person name="Kuo A."/>
            <person name="Liang C."/>
            <person name="Lipzen A."/>
            <person name="Lutzoni F."/>
            <person name="Magnuson J."/>
            <person name="Mondo S."/>
            <person name="Nolan M."/>
            <person name="Ohm R."/>
            <person name="Pangilinan J."/>
            <person name="Park H.-J."/>
            <person name="Ramirez L."/>
            <person name="Alfaro M."/>
            <person name="Sun H."/>
            <person name="Tritt A."/>
            <person name="Yoshinaga Y."/>
            <person name="Zwiers L.-H."/>
            <person name="Turgeon B.G."/>
            <person name="Goodwin S.B."/>
            <person name="Spatafora J.W."/>
            <person name="Crous P.W."/>
            <person name="Grigoriev I.V."/>
        </authorList>
    </citation>
    <scope>NUCLEOTIDE SEQUENCE</scope>
    <source>
        <strain evidence="2">IPT5</strain>
    </source>
</reference>
<evidence type="ECO:0000313" key="3">
    <source>
        <dbReference type="Proteomes" id="UP000799423"/>
    </source>
</evidence>
<proteinExistence type="predicted"/>